<comment type="subcellular location">
    <subcellularLocation>
        <location evidence="1">Membrane</location>
    </subcellularLocation>
</comment>
<dbReference type="Proteomes" id="UP000198711">
    <property type="component" value="Unassembled WGS sequence"/>
</dbReference>
<dbReference type="GO" id="GO:0019867">
    <property type="term" value="C:outer membrane"/>
    <property type="evidence" value="ECO:0007669"/>
    <property type="project" value="InterPro"/>
</dbReference>
<evidence type="ECO:0000313" key="5">
    <source>
        <dbReference type="EMBL" id="SDX40116.1"/>
    </source>
</evidence>
<dbReference type="AlphaFoldDB" id="A0A8X8LEU7"/>
<comment type="caution">
    <text evidence="5">The sequence shown here is derived from an EMBL/GenBank/DDBJ whole genome shotgun (WGS) entry which is preliminary data.</text>
</comment>
<protein>
    <submittedName>
        <fullName evidence="5">Surface antigen</fullName>
    </submittedName>
</protein>
<name>A0A8X8LEU7_9BACT</name>
<feature type="signal peptide" evidence="3">
    <location>
        <begin position="1"/>
        <end position="20"/>
    </location>
</feature>
<keyword evidence="6" id="KW-1185">Reference proteome</keyword>
<keyword evidence="3" id="KW-0732">Signal</keyword>
<accession>A0A8X8LEU7</accession>
<dbReference type="Gene3D" id="2.40.160.50">
    <property type="entry name" value="membrane protein fhac: a member of the omp85/tpsb transporter family"/>
    <property type="match status" value="1"/>
</dbReference>
<evidence type="ECO:0000259" key="4">
    <source>
        <dbReference type="Pfam" id="PF01103"/>
    </source>
</evidence>
<sequence length="359" mass="40700">MCKLTAVFLLSWCFCITAVAQKDSVRHTNFLVLPVIAKSIETGWSGGAVGSVTFRLHPKDTISRTSNMQLLALYSLKKQLILAINGAQYSRHEKYILSEQVSFSSFPDKFWGLGKYTKDNDYESYKYKQFYIYLHLMRKLGHHFFIGGLFERQQLSDVEHQAGGLFDQQQIVGRNGYTVAGLGMSFTYDTRNHAFAPNKGGFAQLYFNHFDKHLFSDYNYTNIVIDLRKYIAFGNNVLALQAYSFGNTGNEVPLRSLALLGGSNSMRGYYAGRFRYTHQMVFQSEYRFPIYRRFGAVAFGGLGDVGNSFTDYSFGDFKYSVGAGLRFALMKSDKLNLRLDYGVGQGNNSGLYFQLGEAF</sequence>
<evidence type="ECO:0000313" key="6">
    <source>
        <dbReference type="Proteomes" id="UP000198711"/>
    </source>
</evidence>
<dbReference type="EMBL" id="FNNO01000015">
    <property type="protein sequence ID" value="SDX40116.1"/>
    <property type="molecule type" value="Genomic_DNA"/>
</dbReference>
<evidence type="ECO:0000256" key="3">
    <source>
        <dbReference type="SAM" id="SignalP"/>
    </source>
</evidence>
<proteinExistence type="predicted"/>
<gene>
    <name evidence="5" type="ORF">SAMN05444410_11516</name>
</gene>
<dbReference type="RefSeq" id="WP_092725855.1">
    <property type="nucleotide sequence ID" value="NZ_FNNO01000015.1"/>
</dbReference>
<feature type="domain" description="Bacterial surface antigen (D15)" evidence="4">
    <location>
        <begin position="93"/>
        <end position="359"/>
    </location>
</feature>
<keyword evidence="2" id="KW-0472">Membrane</keyword>
<dbReference type="Pfam" id="PF01103">
    <property type="entry name" value="Omp85"/>
    <property type="match status" value="1"/>
</dbReference>
<evidence type="ECO:0000256" key="2">
    <source>
        <dbReference type="ARBA" id="ARBA00023136"/>
    </source>
</evidence>
<dbReference type="InterPro" id="IPR000184">
    <property type="entry name" value="Bac_surfAg_D15"/>
</dbReference>
<reference evidence="5 6" key="1">
    <citation type="submission" date="2016-10" db="EMBL/GenBank/DDBJ databases">
        <authorList>
            <person name="Varghese N."/>
            <person name="Submissions S."/>
        </authorList>
    </citation>
    <scope>NUCLEOTIDE SEQUENCE [LARGE SCALE GENOMIC DNA]</scope>
    <source>
        <strain evidence="5 6">DSM 25353</strain>
    </source>
</reference>
<evidence type="ECO:0000256" key="1">
    <source>
        <dbReference type="ARBA" id="ARBA00004370"/>
    </source>
</evidence>
<feature type="chain" id="PRO_5036461645" evidence="3">
    <location>
        <begin position="21"/>
        <end position="359"/>
    </location>
</feature>
<organism evidence="5 6">
    <name type="scientific">Hydrobacter penzbergensis</name>
    <dbReference type="NCBI Taxonomy" id="1235997"/>
    <lineage>
        <taxon>Bacteria</taxon>
        <taxon>Pseudomonadati</taxon>
        <taxon>Bacteroidota</taxon>
        <taxon>Chitinophagia</taxon>
        <taxon>Chitinophagales</taxon>
        <taxon>Chitinophagaceae</taxon>
        <taxon>Hydrobacter</taxon>
    </lineage>
</organism>